<evidence type="ECO:0000313" key="13">
    <source>
        <dbReference type="EMBL" id="REE82006.1"/>
    </source>
</evidence>
<protein>
    <recommendedName>
        <fullName evidence="10">L-threonylcarbamoyladenylate synthase</fullName>
        <ecNumber evidence="3">2.7.7.87</ecNumber>
    </recommendedName>
    <alternativeName>
        <fullName evidence="10">L-threonylcarbamoyladenylate synthase</fullName>
    </alternativeName>
</protein>
<feature type="domain" description="YrdC-like" evidence="12">
    <location>
        <begin position="3"/>
        <end position="187"/>
    </location>
</feature>
<evidence type="ECO:0000313" key="14">
    <source>
        <dbReference type="Proteomes" id="UP000256429"/>
    </source>
</evidence>
<dbReference type="PANTHER" id="PTHR17490">
    <property type="entry name" value="SUA5"/>
    <property type="match status" value="1"/>
</dbReference>
<keyword evidence="7" id="KW-0548">Nucleotidyltransferase</keyword>
<dbReference type="InterPro" id="IPR050156">
    <property type="entry name" value="TC-AMP_synthase_SUA5"/>
</dbReference>
<dbReference type="EMBL" id="QTTQ01000010">
    <property type="protein sequence ID" value="REE82006.1"/>
    <property type="molecule type" value="Genomic_DNA"/>
</dbReference>
<evidence type="ECO:0000256" key="9">
    <source>
        <dbReference type="ARBA" id="ARBA00022840"/>
    </source>
</evidence>
<dbReference type="InterPro" id="IPR006070">
    <property type="entry name" value="Sua5-like_dom"/>
</dbReference>
<reference evidence="13 14" key="1">
    <citation type="submission" date="2018-08" db="EMBL/GenBank/DDBJ databases">
        <title>Genomic Encyclopedia of Type Strains, Phase III (KMG-III): the genomes of soil and plant-associated and newly described type strains.</title>
        <authorList>
            <person name="Whitman W."/>
        </authorList>
    </citation>
    <scope>NUCLEOTIDE SEQUENCE [LARGE SCALE GENOMIC DNA]</scope>
    <source>
        <strain evidence="13 14">325-5</strain>
    </source>
</reference>
<evidence type="ECO:0000256" key="4">
    <source>
        <dbReference type="ARBA" id="ARBA00022490"/>
    </source>
</evidence>
<keyword evidence="6" id="KW-0819">tRNA processing</keyword>
<evidence type="ECO:0000256" key="10">
    <source>
        <dbReference type="ARBA" id="ARBA00029774"/>
    </source>
</evidence>
<name>A0A3D9RY14_9FLAO</name>
<evidence type="ECO:0000259" key="12">
    <source>
        <dbReference type="PROSITE" id="PS51163"/>
    </source>
</evidence>
<evidence type="ECO:0000256" key="11">
    <source>
        <dbReference type="ARBA" id="ARBA00048366"/>
    </source>
</evidence>
<dbReference type="AlphaFoldDB" id="A0A3D9RY14"/>
<dbReference type="GO" id="GO:0006450">
    <property type="term" value="P:regulation of translational fidelity"/>
    <property type="evidence" value="ECO:0007669"/>
    <property type="project" value="TreeGrafter"/>
</dbReference>
<gene>
    <name evidence="13" type="ORF">BX611_1549</name>
</gene>
<evidence type="ECO:0000256" key="5">
    <source>
        <dbReference type="ARBA" id="ARBA00022679"/>
    </source>
</evidence>
<dbReference type="GO" id="GO:0005737">
    <property type="term" value="C:cytoplasm"/>
    <property type="evidence" value="ECO:0007669"/>
    <property type="project" value="UniProtKB-SubCell"/>
</dbReference>
<dbReference type="InterPro" id="IPR017945">
    <property type="entry name" value="DHBP_synth_RibB-like_a/b_dom"/>
</dbReference>
<dbReference type="PANTHER" id="PTHR17490:SF16">
    <property type="entry name" value="THREONYLCARBAMOYL-AMP SYNTHASE"/>
    <property type="match status" value="1"/>
</dbReference>
<proteinExistence type="inferred from homology"/>
<keyword evidence="4" id="KW-0963">Cytoplasm</keyword>
<comment type="subcellular location">
    <subcellularLocation>
        <location evidence="1">Cytoplasm</location>
    </subcellularLocation>
</comment>
<organism evidence="13 14">
    <name type="scientific">Lutibacter oceani</name>
    <dbReference type="NCBI Taxonomy" id="1853311"/>
    <lineage>
        <taxon>Bacteria</taxon>
        <taxon>Pseudomonadati</taxon>
        <taxon>Bacteroidota</taxon>
        <taxon>Flavobacteriia</taxon>
        <taxon>Flavobacteriales</taxon>
        <taxon>Flavobacteriaceae</taxon>
        <taxon>Lutibacter</taxon>
    </lineage>
</organism>
<keyword evidence="5" id="KW-0808">Transferase</keyword>
<dbReference type="GO" id="GO:0000049">
    <property type="term" value="F:tRNA binding"/>
    <property type="evidence" value="ECO:0007669"/>
    <property type="project" value="TreeGrafter"/>
</dbReference>
<dbReference type="PROSITE" id="PS51163">
    <property type="entry name" value="YRDC"/>
    <property type="match status" value="1"/>
</dbReference>
<dbReference type="GO" id="GO:0005524">
    <property type="term" value="F:ATP binding"/>
    <property type="evidence" value="ECO:0007669"/>
    <property type="project" value="UniProtKB-KW"/>
</dbReference>
<comment type="catalytic activity">
    <reaction evidence="11">
        <text>L-threonine + hydrogencarbonate + ATP = L-threonylcarbamoyladenylate + diphosphate + H2O</text>
        <dbReference type="Rhea" id="RHEA:36407"/>
        <dbReference type="ChEBI" id="CHEBI:15377"/>
        <dbReference type="ChEBI" id="CHEBI:17544"/>
        <dbReference type="ChEBI" id="CHEBI:30616"/>
        <dbReference type="ChEBI" id="CHEBI:33019"/>
        <dbReference type="ChEBI" id="CHEBI:57926"/>
        <dbReference type="ChEBI" id="CHEBI:73682"/>
        <dbReference type="EC" id="2.7.7.87"/>
    </reaction>
</comment>
<dbReference type="Gene3D" id="3.90.870.10">
    <property type="entry name" value="DHBP synthase"/>
    <property type="match status" value="1"/>
</dbReference>
<dbReference type="Pfam" id="PF01300">
    <property type="entry name" value="Sua5_yciO_yrdC"/>
    <property type="match status" value="1"/>
</dbReference>
<dbReference type="Proteomes" id="UP000256429">
    <property type="component" value="Unassembled WGS sequence"/>
</dbReference>
<accession>A0A3D9RY14</accession>
<dbReference type="SUPFAM" id="SSF55821">
    <property type="entry name" value="YrdC/RibB"/>
    <property type="match status" value="1"/>
</dbReference>
<sequence length="187" mass="20563">MFTSEINKALKVLKNEQVILYPTDTVWGIGCDATSEVAVNTIFKIKNRSESKSLIILVDGIEMLQKYISKIPNTVIDLLNNTSNPTSIIYNNPVGLAKNVVASDNTVAIRIVQNEFCKQLISAFGKPIVSTSANVSGNSTPKCFKEIDKAILDSVDYIVNLQREEVNDKSSTILKVAENGEIIVIRD</sequence>
<evidence type="ECO:0000256" key="6">
    <source>
        <dbReference type="ARBA" id="ARBA00022694"/>
    </source>
</evidence>
<keyword evidence="8" id="KW-0547">Nucleotide-binding</keyword>
<dbReference type="GO" id="GO:0061710">
    <property type="term" value="F:L-threonylcarbamoyladenylate synthase"/>
    <property type="evidence" value="ECO:0007669"/>
    <property type="project" value="UniProtKB-EC"/>
</dbReference>
<evidence type="ECO:0000256" key="2">
    <source>
        <dbReference type="ARBA" id="ARBA00007663"/>
    </source>
</evidence>
<dbReference type="NCBIfam" id="TIGR00057">
    <property type="entry name" value="L-threonylcarbamoyladenylate synthase"/>
    <property type="match status" value="1"/>
</dbReference>
<comment type="caution">
    <text evidence="13">The sequence shown here is derived from an EMBL/GenBank/DDBJ whole genome shotgun (WGS) entry which is preliminary data.</text>
</comment>
<comment type="similarity">
    <text evidence="2">Belongs to the SUA5 family.</text>
</comment>
<evidence type="ECO:0000256" key="3">
    <source>
        <dbReference type="ARBA" id="ARBA00012584"/>
    </source>
</evidence>
<dbReference type="GO" id="GO:0008033">
    <property type="term" value="P:tRNA processing"/>
    <property type="evidence" value="ECO:0007669"/>
    <property type="project" value="UniProtKB-KW"/>
</dbReference>
<evidence type="ECO:0000256" key="8">
    <source>
        <dbReference type="ARBA" id="ARBA00022741"/>
    </source>
</evidence>
<evidence type="ECO:0000256" key="1">
    <source>
        <dbReference type="ARBA" id="ARBA00004496"/>
    </source>
</evidence>
<dbReference type="RefSeq" id="WP_115879790.1">
    <property type="nucleotide sequence ID" value="NZ_QTTQ01000010.1"/>
</dbReference>
<dbReference type="OrthoDB" id="9814580at2"/>
<dbReference type="EC" id="2.7.7.87" evidence="3"/>
<keyword evidence="14" id="KW-1185">Reference proteome</keyword>
<evidence type="ECO:0000256" key="7">
    <source>
        <dbReference type="ARBA" id="ARBA00022695"/>
    </source>
</evidence>
<keyword evidence="9" id="KW-0067">ATP-binding</keyword>
<dbReference type="GO" id="GO:0003725">
    <property type="term" value="F:double-stranded RNA binding"/>
    <property type="evidence" value="ECO:0007669"/>
    <property type="project" value="InterPro"/>
</dbReference>